<dbReference type="Gene3D" id="1.20.1280.50">
    <property type="match status" value="1"/>
</dbReference>
<dbReference type="SMART" id="SM00367">
    <property type="entry name" value="LRR_CC"/>
    <property type="match status" value="7"/>
</dbReference>
<dbReference type="OrthoDB" id="550575at2759"/>
<accession>A0A9J5YDX8</accession>
<dbReference type="CDD" id="cd22159">
    <property type="entry name" value="F-box_AtTIR1-like"/>
    <property type="match status" value="1"/>
</dbReference>
<protein>
    <recommendedName>
        <fullName evidence="1">At1g61320/AtMIF1 LRR domain-containing protein</fullName>
    </recommendedName>
</protein>
<comment type="caution">
    <text evidence="2">The sequence shown here is derived from an EMBL/GenBank/DDBJ whole genome shotgun (WGS) entry which is preliminary data.</text>
</comment>
<dbReference type="InterPro" id="IPR001611">
    <property type="entry name" value="Leu-rich_rpt"/>
</dbReference>
<dbReference type="InterPro" id="IPR032675">
    <property type="entry name" value="LRR_dom_sf"/>
</dbReference>
<evidence type="ECO:0000259" key="1">
    <source>
        <dbReference type="Pfam" id="PF23622"/>
    </source>
</evidence>
<dbReference type="Pfam" id="PF13516">
    <property type="entry name" value="LRR_6"/>
    <property type="match status" value="1"/>
</dbReference>
<dbReference type="Gene3D" id="3.80.10.10">
    <property type="entry name" value="Ribonuclease Inhibitor"/>
    <property type="match status" value="2"/>
</dbReference>
<dbReference type="InterPro" id="IPR055357">
    <property type="entry name" value="LRR_At1g61320_AtMIF1"/>
</dbReference>
<organism evidence="2 3">
    <name type="scientific">Solanum commersonii</name>
    <name type="common">Commerson's wild potato</name>
    <name type="synonym">Commerson's nightshade</name>
    <dbReference type="NCBI Taxonomy" id="4109"/>
    <lineage>
        <taxon>Eukaryota</taxon>
        <taxon>Viridiplantae</taxon>
        <taxon>Streptophyta</taxon>
        <taxon>Embryophyta</taxon>
        <taxon>Tracheophyta</taxon>
        <taxon>Spermatophyta</taxon>
        <taxon>Magnoliopsida</taxon>
        <taxon>eudicotyledons</taxon>
        <taxon>Gunneridae</taxon>
        <taxon>Pentapetalae</taxon>
        <taxon>asterids</taxon>
        <taxon>lamiids</taxon>
        <taxon>Solanales</taxon>
        <taxon>Solanaceae</taxon>
        <taxon>Solanoideae</taxon>
        <taxon>Solaneae</taxon>
        <taxon>Solanum</taxon>
    </lineage>
</organism>
<dbReference type="InterPro" id="IPR036047">
    <property type="entry name" value="F-box-like_dom_sf"/>
</dbReference>
<dbReference type="GO" id="GO:0019005">
    <property type="term" value="C:SCF ubiquitin ligase complex"/>
    <property type="evidence" value="ECO:0007669"/>
    <property type="project" value="TreeGrafter"/>
</dbReference>
<dbReference type="EMBL" id="JACXVP010000006">
    <property type="protein sequence ID" value="KAG5598426.1"/>
    <property type="molecule type" value="Genomic_DNA"/>
</dbReference>
<proteinExistence type="predicted"/>
<reference evidence="2 3" key="1">
    <citation type="submission" date="2020-09" db="EMBL/GenBank/DDBJ databases">
        <title>De no assembly of potato wild relative species, Solanum commersonii.</title>
        <authorList>
            <person name="Cho K."/>
        </authorList>
    </citation>
    <scope>NUCLEOTIDE SEQUENCE [LARGE SCALE GENOMIC DNA]</scope>
    <source>
        <strain evidence="2">LZ3.2</strain>
        <tissue evidence="2">Leaf</tissue>
    </source>
</reference>
<dbReference type="GO" id="GO:0031146">
    <property type="term" value="P:SCF-dependent proteasomal ubiquitin-dependent protein catabolic process"/>
    <property type="evidence" value="ECO:0007669"/>
    <property type="project" value="TreeGrafter"/>
</dbReference>
<dbReference type="Pfam" id="PF23622">
    <property type="entry name" value="LRR_At1g61320_AtMIF1"/>
    <property type="match status" value="1"/>
</dbReference>
<dbReference type="PANTHER" id="PTHR13318">
    <property type="entry name" value="PARTNER OF PAIRED, ISOFORM B-RELATED"/>
    <property type="match status" value="1"/>
</dbReference>
<gene>
    <name evidence="2" type="ORF">H5410_029796</name>
</gene>
<feature type="domain" description="At1g61320/AtMIF1 LRR" evidence="1">
    <location>
        <begin position="113"/>
        <end position="220"/>
    </location>
</feature>
<dbReference type="InterPro" id="IPR006553">
    <property type="entry name" value="Leu-rich_rpt_Cys-con_subtyp"/>
</dbReference>
<keyword evidence="3" id="KW-1185">Reference proteome</keyword>
<sequence length="455" mass="50942">MSTMSSIESCVFRQINRASHPCWSINLVEMDNPSDDFSGYIMQLPDDCLLFIFQHLDCGSDRESFGLTCRRYLQIQNLNRRSLQFQCSFTMLNFSSLSQTNTRIKPRIIVPVRMHRASRFGLSLLPRHGSKLQSLHLDCCFGITDSGLSCVASGCSLLVILSLYRCNVTDYGLEALSNSCLALEDLNLSYCSRISDYGVRAISQNCRRLRAIRMSYCRNLTGAGFQGCSQTLTHLEANYCRLEPNGIRSILSGGGIEYLSVSNLTWCTRVNGLVAISVGFAAKLRVLNFRSSRTIGNDCIMTIAEGCPSLQEWNLAICHEVKIAGWESIASHCHNLKTLHVNRCRNLCDRGLQALRTGCKRLSILYITRSSQISGVALEIFKLARGNVEVKEEETREEKLSSQSIQFGFPGTDVLLTRPPLETLFPVQLDGNARQLCPLHTSIKLRIISCNVFFP</sequence>
<dbReference type="SUPFAM" id="SSF52047">
    <property type="entry name" value="RNI-like"/>
    <property type="match status" value="1"/>
</dbReference>
<evidence type="ECO:0000313" key="2">
    <source>
        <dbReference type="EMBL" id="KAG5598426.1"/>
    </source>
</evidence>
<dbReference type="SUPFAM" id="SSF81383">
    <property type="entry name" value="F-box domain"/>
    <property type="match status" value="1"/>
</dbReference>
<dbReference type="Proteomes" id="UP000824120">
    <property type="component" value="Chromosome 6"/>
</dbReference>
<dbReference type="AlphaFoldDB" id="A0A9J5YDX8"/>
<evidence type="ECO:0000313" key="3">
    <source>
        <dbReference type="Proteomes" id="UP000824120"/>
    </source>
</evidence>
<name>A0A9J5YDX8_SOLCO</name>